<feature type="coiled-coil region" evidence="1">
    <location>
        <begin position="544"/>
        <end position="1141"/>
    </location>
</feature>
<reference evidence="3" key="1">
    <citation type="journal article" date="1997" name="Nucleic Acids Res.">
        <title>tRNAscan-SE: a program for improved detection of transfer RNA genes in genomic sequence.</title>
        <authorList>
            <person name="Lowe T.M."/>
            <person name="Eddy S.R."/>
        </authorList>
    </citation>
    <scope>NUCLEOTIDE SEQUENCE [LARGE SCALE GENOMIC DNA]</scope>
</reference>
<keyword evidence="3" id="KW-1185">Reference proteome</keyword>
<feature type="compositionally biased region" description="Low complexity" evidence="2">
    <location>
        <begin position="1193"/>
        <end position="1211"/>
    </location>
</feature>
<sequence length="1469" mass="169812">MDSMDCEALQAEVDALTKSKQAADTKIEQYEEQLKKLKQTVERLEMENRAAIDLEFQFENHKSKSKLRENELLSVLSEKVDTIDNLEKTLKELSKDVLRNSKEDHMRSMCPEIEVSCERICDKCVDLERMLEEFKKTTSNGDAAQVIDSEREQLRAEIANTRAQLETVQSAYRQMETDVAEKSELCDRLSRDVISAEEAKTVLQEKCDDLEIAQQQQDEVIRRMQAEYDAIQTKYQKLQQDYELLEQATAASEEEHRKLLLQNESLQQEISALKESFEQVQKTLLQTTNEEDKSVLLEQLKAHNDELVANLAQLEAKYNEMQHEYEDLSNQLVDSMQDGDSLREQCNALQEELKQHQAATDKLSDEKDQRIEQLLSHIAELESEVAEKNSLIDATEGTINEMREQMTNLESALLEKSVIVNKVEDYQRQIESLEKQHAEMTMVYEELQEKVKENTINESQIMSNSAQTLMSEEDGMSRQSNEDVAAKLSDLNAEVNRLQSQIQLKDELIEKIQSELHVLNDRFISMDVLHAELQANAQTNQGLLEQQAAKLTEDANRIDKLQESNAQLLERCLKAEEAAEALKQRLTQPSELDRLKEEHEKRVTELQIELDNAKKELNSMEKQNKDHLNNIQLEYLEKIELSECEYRENLRKYNIEWEESKDRYEALLQELQIQLSSTEERCAKLSADSEAEIMSVKSANNLAVDQLVKEKQDLESMYDASQKLVQQMTAQLSSKEQDAQREHALVTSSNDQLQLLREKYESQIHEYERLKTEHELTLEKLKVEKGTLQSSVAESELRIEQLSNELLKVQDEREQEKSLAQQLHAELSAYADEKVDYEEKIEILNAKIEVLSSELRQANLKASDLEKLLQDHEEIKTHLCAKNDLNIKLTHKVENLESELSLANNELTTRKAEVEKLNLDLQQGCSQQSKLVNKLQKLEAEIVQQAQQFERKLVDLESAKGELQLRLDSLDLLKREREQAARLQESTTRLQVDKEKLEEIKNRIEKEKIRLEEVSARLEEEKSRLEGEITQLLVHKERLKEANAELQSRLLDKEANCDALQQQLRHQERRFHENKAELQNKLNAMEASCDAMKTASEQQKIAFVQLEERLATALAGDNKTIDELRLQKENLQKDIDNLRASQIANRSIFDEERKRLDYTISSLLEDKRSLEEKLCTTTEILKKLEAELRMKTNGSNTSFDSSASSTSPGARRSVDRDFNQPRKSVSIDSEVRRNRRISTHDERRRQSYWNDCRHVGCMTDPVDNNCNCAELDRKLQDCQRELFIKESMVTALNIELKNHPLKEETALLKKRLLDEQAKARDEIKRIKQKNAELMSKINVYTASAAITASSRTPVEGKTVETQTESTLEAELKKMTDKFHDSIQLCRHRYNKIKDLENQLRQNENNDTSNISSQTAGQISALKSQLEAQKKEISTLSNKYEYAKRALKMRRDELDELRQVAGIDAVASTK</sequence>
<feature type="coiled-coil region" evidence="1">
    <location>
        <begin position="6"/>
        <end position="103"/>
    </location>
</feature>
<reference evidence="4" key="3">
    <citation type="submission" date="2025-08" db="UniProtKB">
        <authorList>
            <consortium name="RefSeq"/>
        </authorList>
    </citation>
    <scope>IDENTIFICATION</scope>
    <source>
        <tissue evidence="4">Whole organism</tissue>
    </source>
</reference>
<feature type="coiled-coil region" evidence="1">
    <location>
        <begin position="1385"/>
        <end position="1445"/>
    </location>
</feature>
<dbReference type="Proteomes" id="UP000694904">
    <property type="component" value="Chromosome 3"/>
</dbReference>
<dbReference type="RefSeq" id="XP_017859393.1">
    <property type="nucleotide sequence ID" value="XM_018003904.1"/>
</dbReference>
<feature type="coiled-coil region" evidence="1">
    <location>
        <begin position="1309"/>
        <end position="1336"/>
    </location>
</feature>
<feature type="coiled-coil region" evidence="1">
    <location>
        <begin position="144"/>
        <end position="450"/>
    </location>
</feature>
<keyword evidence="1" id="KW-0175">Coiled coil</keyword>
<evidence type="ECO:0000313" key="4">
    <source>
        <dbReference type="RefSeq" id="XP_017859393.1"/>
    </source>
</evidence>
<name>A0ABM1NWQ7_DROAR</name>
<proteinExistence type="predicted"/>
<evidence type="ECO:0000313" key="3">
    <source>
        <dbReference type="Proteomes" id="UP000694904"/>
    </source>
</evidence>
<gene>
    <name evidence="4" type="primary">LOC108611336</name>
</gene>
<dbReference type="GeneID" id="108611336"/>
<organism evidence="3 4">
    <name type="scientific">Drosophila arizonae</name>
    <name type="common">Fruit fly</name>
    <dbReference type="NCBI Taxonomy" id="7263"/>
    <lineage>
        <taxon>Eukaryota</taxon>
        <taxon>Metazoa</taxon>
        <taxon>Ecdysozoa</taxon>
        <taxon>Arthropoda</taxon>
        <taxon>Hexapoda</taxon>
        <taxon>Insecta</taxon>
        <taxon>Pterygota</taxon>
        <taxon>Neoptera</taxon>
        <taxon>Endopterygota</taxon>
        <taxon>Diptera</taxon>
        <taxon>Brachycera</taxon>
        <taxon>Muscomorpha</taxon>
        <taxon>Ephydroidea</taxon>
        <taxon>Drosophilidae</taxon>
        <taxon>Drosophila</taxon>
    </lineage>
</organism>
<reference evidence="3" key="2">
    <citation type="journal article" date="2016" name="G3 (Bethesda)">
        <title>Genome Evolution in Three Species of Cactophilic Drosophila.</title>
        <authorList>
            <person name="Sanchez-Flores A."/>
            <person name="Penazola F."/>
            <person name="Carpinteyro-Ponce J."/>
            <person name="Nazario-Yepiz N."/>
            <person name="Abreu-Goodger C."/>
            <person name="Machado C.A."/>
            <person name="Markow T.A."/>
        </authorList>
    </citation>
    <scope>NUCLEOTIDE SEQUENCE [LARGE SCALE GENOMIC DNA]</scope>
</reference>
<accession>A0ABM1NWQ7</accession>
<feature type="region of interest" description="Disordered" evidence="2">
    <location>
        <begin position="1193"/>
        <end position="1232"/>
    </location>
</feature>
<feature type="coiled-coil region" evidence="1">
    <location>
        <begin position="481"/>
        <end position="515"/>
    </location>
</feature>
<protein>
    <submittedName>
        <fullName evidence="4">227 kDa spindle- and centromere-associated protein-like isoform X2</fullName>
    </submittedName>
</protein>
<evidence type="ECO:0000256" key="1">
    <source>
        <dbReference type="SAM" id="Coils"/>
    </source>
</evidence>
<dbReference type="Gene3D" id="1.10.287.1490">
    <property type="match status" value="1"/>
</dbReference>
<evidence type="ECO:0000256" key="2">
    <source>
        <dbReference type="SAM" id="MobiDB-lite"/>
    </source>
</evidence>